<organism evidence="1 2">
    <name type="scientific">Pseudarthrobacter enclensis</name>
    <dbReference type="NCBI Taxonomy" id="993070"/>
    <lineage>
        <taxon>Bacteria</taxon>
        <taxon>Bacillati</taxon>
        <taxon>Actinomycetota</taxon>
        <taxon>Actinomycetes</taxon>
        <taxon>Micrococcales</taxon>
        <taxon>Micrococcaceae</taxon>
        <taxon>Pseudarthrobacter</taxon>
    </lineage>
</organism>
<dbReference type="Pfam" id="PF16154">
    <property type="entry name" value="DUF4862"/>
    <property type="match status" value="1"/>
</dbReference>
<dbReference type="EMBL" id="LNQM01000003">
    <property type="protein sequence ID" value="KSU76693.1"/>
    <property type="molecule type" value="Genomic_DNA"/>
</dbReference>
<dbReference type="OrthoDB" id="7307665at2"/>
<name>A0A0V8IPM9_9MICC</name>
<dbReference type="AlphaFoldDB" id="A0A0V8IPM9"/>
<gene>
    <name evidence="1" type="ORF">AS031_08775</name>
</gene>
<protein>
    <submittedName>
        <fullName evidence="1">UDP-N-acetylglucosamine pyrophosphorylase</fullName>
    </submittedName>
</protein>
<evidence type="ECO:0000313" key="2">
    <source>
        <dbReference type="Proteomes" id="UP000053199"/>
    </source>
</evidence>
<evidence type="ECO:0000313" key="1">
    <source>
        <dbReference type="EMBL" id="KSU76693.1"/>
    </source>
</evidence>
<comment type="caution">
    <text evidence="1">The sequence shown here is derived from an EMBL/GenBank/DDBJ whole genome shotgun (WGS) entry which is preliminary data.</text>
</comment>
<dbReference type="RefSeq" id="WP_058267765.1">
    <property type="nucleotide sequence ID" value="NZ_FMAZ01000003.1"/>
</dbReference>
<dbReference type="InterPro" id="IPR032344">
    <property type="entry name" value="DUF4862"/>
</dbReference>
<dbReference type="STRING" id="993070.AS031_08775"/>
<accession>A0A0V8IPM9</accession>
<reference evidence="1 2" key="1">
    <citation type="journal article" date="2014" name="Arch. Microbiol.">
        <title>Arthrobacter enclensis sp. nov., isolated from sediment sample.</title>
        <authorList>
            <person name="Dastager S.G."/>
            <person name="Liu Q."/>
            <person name="Tang S.K."/>
            <person name="Krishnamurthi S."/>
            <person name="Lee J.C."/>
            <person name="Li W.J."/>
        </authorList>
    </citation>
    <scope>NUCLEOTIDE SEQUENCE [LARGE SCALE GENOMIC DNA]</scope>
    <source>
        <strain evidence="1 2">NIO-1008</strain>
    </source>
</reference>
<keyword evidence="2" id="KW-1185">Reference proteome</keyword>
<proteinExistence type="predicted"/>
<sequence length="301" mass="32169">MPLIIGAYPAHPDEGREHFYRELGSLSAVRGLELPYGPFGGTPWPDGAPEGWSAVVTSIPGTMQRLGRKPAFGLASPDAAGRREALEFTAGVREYVLRLEDAGHAVEAVELHSAPYPGAFAPRFRESLEEILGWDWGTTRVLVEHCDAPRDSGRPEKGFLPFGEEVDVLRSLQDQAGGRVGLVINWARSVIETRNPDTAAEHIAQARAAGVLAGVMFSGCSPVETEFGYPWIDAHLPPVEVDGAPSTSLLGRGHLADCLAAAGPVPLLGFKIGLPAQGLSVSQRVGRLRQMCSLLEGSLPR</sequence>
<dbReference type="Proteomes" id="UP000053199">
    <property type="component" value="Unassembled WGS sequence"/>
</dbReference>